<dbReference type="PANTHER" id="PTHR21600:SF84">
    <property type="entry name" value="PSEUDOURIDINE SYNTHASE RSUA_RLUA-LIKE DOMAIN-CONTAINING PROTEIN"/>
    <property type="match status" value="1"/>
</dbReference>
<dbReference type="EMBL" id="JGYV01000025">
    <property type="protein sequence ID" value="KFI59470.1"/>
    <property type="molecule type" value="Genomic_DNA"/>
</dbReference>
<dbReference type="InterPro" id="IPR020103">
    <property type="entry name" value="PsdUridine_synth_cat_dom_sf"/>
</dbReference>
<accession>A0A087AL20</accession>
<gene>
    <name evidence="5" type="ORF">BCUN_1595</name>
</gene>
<comment type="caution">
    <text evidence="5">The sequence shown here is derived from an EMBL/GenBank/DDBJ whole genome shotgun (WGS) entry which is preliminary data.</text>
</comment>
<dbReference type="eggNOG" id="COG0564">
    <property type="taxonomic scope" value="Bacteria"/>
</dbReference>
<evidence type="ECO:0000313" key="5">
    <source>
        <dbReference type="EMBL" id="KFI59470.1"/>
    </source>
</evidence>
<evidence type="ECO:0000259" key="4">
    <source>
        <dbReference type="Pfam" id="PF00849"/>
    </source>
</evidence>
<dbReference type="Proteomes" id="UP000029067">
    <property type="component" value="Unassembled WGS sequence"/>
</dbReference>
<dbReference type="OrthoDB" id="9807829at2"/>
<dbReference type="GO" id="GO:0000455">
    <property type="term" value="P:enzyme-directed rRNA pseudouridine synthesis"/>
    <property type="evidence" value="ECO:0007669"/>
    <property type="project" value="TreeGrafter"/>
</dbReference>
<feature type="domain" description="Pseudouridine synthase RsuA/RluA-like" evidence="4">
    <location>
        <begin position="33"/>
        <end position="200"/>
    </location>
</feature>
<evidence type="ECO:0000313" key="6">
    <source>
        <dbReference type="Proteomes" id="UP000029067"/>
    </source>
</evidence>
<keyword evidence="5" id="KW-0413">Isomerase</keyword>
<sequence length="254" mass="28874">MTGSQAHAARHRWVTEEPDIPFDLPVVYEDSRIIVVDKPHFLATTPRGMWYRQSALIRLRERYGEPQITPAHRLDRLTAGIVVFVRDPAARGAYQMMFQERRVRKTYECVAPARPVTRPRTGTTVRLAPPRPFPLLRASHIDKQRAVLQAREIPGTPNARTRIDRAELRVEASARLGAPMCRYVLEPVTGKTHQLRVHMAGLGLPIMGDDLYPTVREPDYADFSDPLQLVARTLCFTDPLTGEPRRFVSRVPLA</sequence>
<evidence type="ECO:0000256" key="1">
    <source>
        <dbReference type="ARBA" id="ARBA00000073"/>
    </source>
</evidence>
<dbReference type="InterPro" id="IPR006224">
    <property type="entry name" value="PsdUridine_synth_RluA-like_CS"/>
</dbReference>
<dbReference type="InterPro" id="IPR006145">
    <property type="entry name" value="PsdUridine_synth_RsuA/RluA"/>
</dbReference>
<dbReference type="PROSITE" id="PS01129">
    <property type="entry name" value="PSI_RLU"/>
    <property type="match status" value="1"/>
</dbReference>
<organism evidence="5 6">
    <name type="scientific">Bifidobacterium cuniculi</name>
    <dbReference type="NCBI Taxonomy" id="1688"/>
    <lineage>
        <taxon>Bacteria</taxon>
        <taxon>Bacillati</taxon>
        <taxon>Actinomycetota</taxon>
        <taxon>Actinomycetes</taxon>
        <taxon>Bifidobacteriales</taxon>
        <taxon>Bifidobacteriaceae</taxon>
        <taxon>Bifidobacterium</taxon>
    </lineage>
</organism>
<dbReference type="STRING" id="1688.BCUN_1595"/>
<dbReference type="Pfam" id="PF00849">
    <property type="entry name" value="PseudoU_synth_2"/>
    <property type="match status" value="1"/>
</dbReference>
<dbReference type="Gene3D" id="3.30.2350.10">
    <property type="entry name" value="Pseudouridine synthase"/>
    <property type="match status" value="1"/>
</dbReference>
<proteinExistence type="predicted"/>
<keyword evidence="6" id="KW-1185">Reference proteome</keyword>
<evidence type="ECO:0000256" key="3">
    <source>
        <dbReference type="ARBA" id="ARBA00033164"/>
    </source>
</evidence>
<evidence type="ECO:0000256" key="2">
    <source>
        <dbReference type="ARBA" id="ARBA00031870"/>
    </source>
</evidence>
<name>A0A087AL20_9BIFI</name>
<protein>
    <recommendedName>
        <fullName evidence="2">RNA pseudouridylate synthase</fullName>
    </recommendedName>
    <alternativeName>
        <fullName evidence="3">RNA-uridine isomerase</fullName>
    </alternativeName>
</protein>
<dbReference type="AlphaFoldDB" id="A0A087AL20"/>
<comment type="catalytic activity">
    <reaction evidence="1">
        <text>a uridine in RNA = a pseudouridine in RNA</text>
        <dbReference type="Rhea" id="RHEA:48348"/>
        <dbReference type="Rhea" id="RHEA-COMP:12068"/>
        <dbReference type="Rhea" id="RHEA-COMP:12069"/>
        <dbReference type="ChEBI" id="CHEBI:65314"/>
        <dbReference type="ChEBI" id="CHEBI:65315"/>
    </reaction>
</comment>
<dbReference type="GO" id="GO:0003723">
    <property type="term" value="F:RNA binding"/>
    <property type="evidence" value="ECO:0007669"/>
    <property type="project" value="InterPro"/>
</dbReference>
<dbReference type="GO" id="GO:0009982">
    <property type="term" value="F:pseudouridine synthase activity"/>
    <property type="evidence" value="ECO:0007669"/>
    <property type="project" value="InterPro"/>
</dbReference>
<dbReference type="SUPFAM" id="SSF55120">
    <property type="entry name" value="Pseudouridine synthase"/>
    <property type="match status" value="1"/>
</dbReference>
<dbReference type="GO" id="GO:0140098">
    <property type="term" value="F:catalytic activity, acting on RNA"/>
    <property type="evidence" value="ECO:0007669"/>
    <property type="project" value="UniProtKB-ARBA"/>
</dbReference>
<dbReference type="InterPro" id="IPR050188">
    <property type="entry name" value="RluA_PseudoU_synthase"/>
</dbReference>
<dbReference type="PANTHER" id="PTHR21600">
    <property type="entry name" value="MITOCHONDRIAL RNA PSEUDOURIDINE SYNTHASE"/>
    <property type="match status" value="1"/>
</dbReference>
<reference evidence="5 6" key="1">
    <citation type="submission" date="2014-03" db="EMBL/GenBank/DDBJ databases">
        <title>Genomics of Bifidobacteria.</title>
        <authorList>
            <person name="Ventura M."/>
            <person name="Milani C."/>
            <person name="Lugli G.A."/>
        </authorList>
    </citation>
    <scope>NUCLEOTIDE SEQUENCE [LARGE SCALE GENOMIC DNA]</scope>
    <source>
        <strain evidence="5 6">LMG 10738</strain>
    </source>
</reference>